<protein>
    <recommendedName>
        <fullName evidence="6">Stage II sporulation protein E</fullName>
    </recommendedName>
</protein>
<evidence type="ECO:0000313" key="5">
    <source>
        <dbReference type="Proteomes" id="UP000297693"/>
    </source>
</evidence>
<feature type="domain" description="PPM-type phosphatase" evidence="2">
    <location>
        <begin position="504"/>
        <end position="604"/>
    </location>
</feature>
<accession>A0A4R9K036</accession>
<comment type="caution">
    <text evidence="4">The sequence shown here is derived from an EMBL/GenBank/DDBJ whole genome shotgun (WGS) entry which is preliminary data.</text>
</comment>
<dbReference type="Pfam" id="PF07228">
    <property type="entry name" value="SpoIIE"/>
    <property type="match status" value="1"/>
</dbReference>
<dbReference type="Gene3D" id="3.60.40.10">
    <property type="entry name" value="PPM-type phosphatase domain"/>
    <property type="match status" value="1"/>
</dbReference>
<feature type="transmembrane region" description="Helical" evidence="1">
    <location>
        <begin position="372"/>
        <end position="393"/>
    </location>
</feature>
<dbReference type="Gene3D" id="2.60.120.260">
    <property type="entry name" value="Galactose-binding domain-like"/>
    <property type="match status" value="1"/>
</dbReference>
<organism evidence="4 5">
    <name type="scientific">Leptospira ognonensis</name>
    <dbReference type="NCBI Taxonomy" id="2484945"/>
    <lineage>
        <taxon>Bacteria</taxon>
        <taxon>Pseudomonadati</taxon>
        <taxon>Spirochaetota</taxon>
        <taxon>Spirochaetia</taxon>
        <taxon>Leptospirales</taxon>
        <taxon>Leptospiraceae</taxon>
        <taxon>Leptospira</taxon>
    </lineage>
</organism>
<dbReference type="Proteomes" id="UP000297693">
    <property type="component" value="Unassembled WGS sequence"/>
</dbReference>
<dbReference type="OrthoDB" id="9809348at2"/>
<keyword evidence="1" id="KW-0472">Membrane</keyword>
<evidence type="ECO:0000259" key="2">
    <source>
        <dbReference type="Pfam" id="PF07228"/>
    </source>
</evidence>
<feature type="transmembrane region" description="Helical" evidence="1">
    <location>
        <begin position="295"/>
        <end position="312"/>
    </location>
</feature>
<evidence type="ECO:0000256" key="1">
    <source>
        <dbReference type="SAM" id="Phobius"/>
    </source>
</evidence>
<gene>
    <name evidence="4" type="ORF">EHQ58_11595</name>
</gene>
<feature type="transmembrane region" description="Helical" evidence="1">
    <location>
        <begin position="318"/>
        <end position="340"/>
    </location>
</feature>
<proteinExistence type="predicted"/>
<name>A0A4R9K036_9LEPT</name>
<dbReference type="EMBL" id="RQGD01000034">
    <property type="protein sequence ID" value="TGL58032.1"/>
    <property type="molecule type" value="Genomic_DNA"/>
</dbReference>
<dbReference type="InterPro" id="IPR011623">
    <property type="entry name" value="7TMR_DISM_rcpt_extracell_dom1"/>
</dbReference>
<keyword evidence="1" id="KW-1133">Transmembrane helix</keyword>
<dbReference type="PROSITE" id="PS51257">
    <property type="entry name" value="PROKAR_LIPOPROTEIN"/>
    <property type="match status" value="1"/>
</dbReference>
<dbReference type="SUPFAM" id="SSF49785">
    <property type="entry name" value="Galactose-binding domain-like"/>
    <property type="match status" value="1"/>
</dbReference>
<evidence type="ECO:0000259" key="3">
    <source>
        <dbReference type="Pfam" id="PF07695"/>
    </source>
</evidence>
<evidence type="ECO:0000313" key="4">
    <source>
        <dbReference type="EMBL" id="TGL58032.1"/>
    </source>
</evidence>
<sequence length="612" mass="69989">MKANFLFTLLFLFLGCQKEGLVIPPQVVAGTIDLRDWNFEKVEVLELKGEWEFYWQKFFSTKTEEQLVPAFVKVPGEWQNYGFDALGYATYRVKIVLPKDIKPLSIDMRSIACSYQLYLNGELLGNQGKVGKTKKEAEPFLNHQILHIPVTFYDPSKPEIELVLNVSNFHYFRAGIWDTVSLGLTKHILKEEKKKFVIDVIVLSCLFLMGLYHLGLFFTRKADKSPLYFSVFVILIAIRTASINERMIMDLFPGLSFEFVSKLEYLTVYISGFVFLAFVESLFPEEAVKKWSRWLNLFFIPPSLLVVFYPMYVFGQAISFVEIGIFIEILYVGWMLFLAVSRKRVGAKLFVSGFVILSATAIHDILKGKQIVYSPYLMGYGLLTFIVFQAAILSRKFAIAYLNSEELANELKLFSRNLEAKVKSRTAELQTTLEQIKELKYQQDGDYFLTSQLLKPLNSNKSISETCKIESLSSQKKKFQFREWQEEIGGDLCMANDIVLKGKKYVVFVNADAMGKSLQGASGALVFGSVFESIINRNRIAPNSRNVFPERWIKDAFIELHHVFETFDGSMLVSLVMGLIEEQTGILFMINADHPPAILYRDGIASFLGHEK</sequence>
<dbReference type="InterPro" id="IPR036457">
    <property type="entry name" value="PPM-type-like_dom_sf"/>
</dbReference>
<evidence type="ECO:0008006" key="6">
    <source>
        <dbReference type="Google" id="ProtNLM"/>
    </source>
</evidence>
<dbReference type="AlphaFoldDB" id="A0A4R9K036"/>
<dbReference type="InterPro" id="IPR008979">
    <property type="entry name" value="Galactose-bd-like_sf"/>
</dbReference>
<keyword evidence="1" id="KW-0812">Transmembrane</keyword>
<feature type="domain" description="7TM-DISM receptor extracellular" evidence="3">
    <location>
        <begin position="198"/>
        <end position="394"/>
    </location>
</feature>
<feature type="transmembrane region" description="Helical" evidence="1">
    <location>
        <begin position="263"/>
        <end position="283"/>
    </location>
</feature>
<feature type="transmembrane region" description="Helical" evidence="1">
    <location>
        <begin position="225"/>
        <end position="243"/>
    </location>
</feature>
<dbReference type="Pfam" id="PF07695">
    <property type="entry name" value="7TMR-DISM_7TM"/>
    <property type="match status" value="1"/>
</dbReference>
<reference evidence="4" key="1">
    <citation type="journal article" date="2019" name="PLoS Negl. Trop. Dis.">
        <title>Revisiting the worldwide diversity of Leptospira species in the environment.</title>
        <authorList>
            <person name="Vincent A.T."/>
            <person name="Schiettekatte O."/>
            <person name="Bourhy P."/>
            <person name="Veyrier F.J."/>
            <person name="Picardeau M."/>
        </authorList>
    </citation>
    <scope>NUCLEOTIDE SEQUENCE [LARGE SCALE GENOMIC DNA]</scope>
    <source>
        <strain evidence="4">201702476</strain>
    </source>
</reference>
<keyword evidence="5" id="KW-1185">Reference proteome</keyword>
<feature type="transmembrane region" description="Helical" evidence="1">
    <location>
        <begin position="196"/>
        <end position="218"/>
    </location>
</feature>
<dbReference type="InterPro" id="IPR001932">
    <property type="entry name" value="PPM-type_phosphatase-like_dom"/>
</dbReference>